<reference evidence="1 2" key="1">
    <citation type="submission" date="2017-04" db="EMBL/GenBank/DDBJ databases">
        <title>A new member of the family Flavobacteriaceae isolated from ascidians.</title>
        <authorList>
            <person name="Chen L."/>
        </authorList>
    </citation>
    <scope>NUCLEOTIDE SEQUENCE [LARGE SCALE GENOMIC DNA]</scope>
    <source>
        <strain evidence="1 2">HQA918</strain>
    </source>
</reference>
<dbReference type="OrthoDB" id="9905358at2"/>
<dbReference type="EMBL" id="NBWU01000007">
    <property type="protein sequence ID" value="PCE63000.1"/>
    <property type="molecule type" value="Genomic_DNA"/>
</dbReference>
<dbReference type="Proteomes" id="UP000219559">
    <property type="component" value="Unassembled WGS sequence"/>
</dbReference>
<keyword evidence="2" id="KW-1185">Reference proteome</keyword>
<protein>
    <submittedName>
        <fullName evidence="1">Uncharacterized protein</fullName>
    </submittedName>
</protein>
<sequence>MEHVNIDFGFLDKELIQAIKAVYPEGFNEYDVISFSSTTGQTEDRVRLVVKDKVLLLKKSVAQEFPEIFDDAYFEELKKGWDEDQCDAEFC</sequence>
<organism evidence="1 2">
    <name type="scientific">Sediminicola luteus</name>
    <dbReference type="NCBI Taxonomy" id="319238"/>
    <lineage>
        <taxon>Bacteria</taxon>
        <taxon>Pseudomonadati</taxon>
        <taxon>Bacteroidota</taxon>
        <taxon>Flavobacteriia</taxon>
        <taxon>Flavobacteriales</taxon>
        <taxon>Flavobacteriaceae</taxon>
        <taxon>Sediminicola</taxon>
    </lineage>
</organism>
<accession>A0A2A4G4U0</accession>
<dbReference type="RefSeq" id="WP_097441110.1">
    <property type="nucleotide sequence ID" value="NZ_KZ300477.1"/>
</dbReference>
<dbReference type="AlphaFoldDB" id="A0A2A4G4U0"/>
<evidence type="ECO:0000313" key="1">
    <source>
        <dbReference type="EMBL" id="PCE63000.1"/>
    </source>
</evidence>
<evidence type="ECO:0000313" key="2">
    <source>
        <dbReference type="Proteomes" id="UP000219559"/>
    </source>
</evidence>
<comment type="caution">
    <text evidence="1">The sequence shown here is derived from an EMBL/GenBank/DDBJ whole genome shotgun (WGS) entry which is preliminary data.</text>
</comment>
<proteinExistence type="predicted"/>
<name>A0A2A4G4U0_9FLAO</name>
<gene>
    <name evidence="1" type="ORF">B7P33_17135</name>
</gene>